<accession>A0A239M0M7</accession>
<evidence type="ECO:0000313" key="3">
    <source>
        <dbReference type="EMBL" id="SNT35623.1"/>
    </source>
</evidence>
<organism evidence="3 4">
    <name type="scientific">Noviherbaspirillum humi</name>
    <dbReference type="NCBI Taxonomy" id="1688639"/>
    <lineage>
        <taxon>Bacteria</taxon>
        <taxon>Pseudomonadati</taxon>
        <taxon>Pseudomonadota</taxon>
        <taxon>Betaproteobacteria</taxon>
        <taxon>Burkholderiales</taxon>
        <taxon>Oxalobacteraceae</taxon>
        <taxon>Noviherbaspirillum</taxon>
    </lineage>
</organism>
<protein>
    <submittedName>
        <fullName evidence="3">Uncharacterized protein</fullName>
    </submittedName>
</protein>
<keyword evidence="4" id="KW-1185">Reference proteome</keyword>
<feature type="compositionally biased region" description="Low complexity" evidence="1">
    <location>
        <begin position="69"/>
        <end position="87"/>
    </location>
</feature>
<dbReference type="RefSeq" id="WP_089401714.1">
    <property type="nucleotide sequence ID" value="NZ_FZOT01000028.1"/>
</dbReference>
<name>A0A239M0M7_9BURK</name>
<dbReference type="AlphaFoldDB" id="A0A239M0M7"/>
<feature type="chain" id="PRO_5012715079" evidence="2">
    <location>
        <begin position="21"/>
        <end position="103"/>
    </location>
</feature>
<evidence type="ECO:0000256" key="2">
    <source>
        <dbReference type="SAM" id="SignalP"/>
    </source>
</evidence>
<dbReference type="EMBL" id="FZOT01000028">
    <property type="protein sequence ID" value="SNT35623.1"/>
    <property type="molecule type" value="Genomic_DNA"/>
</dbReference>
<proteinExistence type="predicted"/>
<gene>
    <name evidence="3" type="ORF">SAMN06265795_12830</name>
</gene>
<sequence length="103" mass="10008">MMIRLAVLMASIVFSGTAPAQGLGSGKNAKHPTHIDSKTTGPQDSIGTAGESPTKEVIQNRKKGGGKSSGAASSASGPSSGASTAAGSPGGTQTGQGDNRRGQ</sequence>
<keyword evidence="2" id="KW-0732">Signal</keyword>
<reference evidence="3 4" key="1">
    <citation type="submission" date="2017-06" db="EMBL/GenBank/DDBJ databases">
        <authorList>
            <person name="Kim H.J."/>
            <person name="Triplett B.A."/>
        </authorList>
    </citation>
    <scope>NUCLEOTIDE SEQUENCE [LARGE SCALE GENOMIC DNA]</scope>
    <source>
        <strain evidence="3 4">U15</strain>
    </source>
</reference>
<evidence type="ECO:0000256" key="1">
    <source>
        <dbReference type="SAM" id="MobiDB-lite"/>
    </source>
</evidence>
<feature type="signal peptide" evidence="2">
    <location>
        <begin position="1"/>
        <end position="20"/>
    </location>
</feature>
<evidence type="ECO:0000313" key="4">
    <source>
        <dbReference type="Proteomes" id="UP000198284"/>
    </source>
</evidence>
<feature type="region of interest" description="Disordered" evidence="1">
    <location>
        <begin position="17"/>
        <end position="103"/>
    </location>
</feature>
<dbReference type="Proteomes" id="UP000198284">
    <property type="component" value="Unassembled WGS sequence"/>
</dbReference>